<dbReference type="GO" id="GO:0003824">
    <property type="term" value="F:catalytic activity"/>
    <property type="evidence" value="ECO:0007669"/>
    <property type="project" value="InterPro"/>
</dbReference>
<dbReference type="PANTHER" id="PTHR45527:SF1">
    <property type="entry name" value="FATTY ACID SYNTHASE"/>
    <property type="match status" value="1"/>
</dbReference>
<dbReference type="Gene3D" id="3.30.559.30">
    <property type="entry name" value="Nonribosomal peptide synthetase, condensation domain"/>
    <property type="match status" value="1"/>
</dbReference>
<dbReference type="Gene3D" id="3.40.50.980">
    <property type="match status" value="2"/>
</dbReference>
<dbReference type="InterPro" id="IPR010071">
    <property type="entry name" value="AA_adenyl_dom"/>
</dbReference>
<accession>A0A414H6P9</accession>
<dbReference type="CDD" id="cd05930">
    <property type="entry name" value="A_NRPS"/>
    <property type="match status" value="1"/>
</dbReference>
<organism evidence="5 6">
    <name type="scientific">Phocaeicola vulgatus</name>
    <name type="common">Bacteroides vulgatus</name>
    <dbReference type="NCBI Taxonomy" id="821"/>
    <lineage>
        <taxon>Bacteria</taxon>
        <taxon>Pseudomonadati</taxon>
        <taxon>Bacteroidota</taxon>
        <taxon>Bacteroidia</taxon>
        <taxon>Bacteroidales</taxon>
        <taxon>Bacteroidaceae</taxon>
        <taxon>Phocaeicola</taxon>
    </lineage>
</organism>
<dbReference type="SUPFAM" id="SSF53474">
    <property type="entry name" value="alpha/beta-Hydrolases"/>
    <property type="match status" value="1"/>
</dbReference>
<dbReference type="Gene3D" id="3.30.559.10">
    <property type="entry name" value="Chloramphenicol acetyltransferase-like domain"/>
    <property type="match status" value="1"/>
</dbReference>
<dbReference type="InterPro" id="IPR023213">
    <property type="entry name" value="CAT-like_dom_sf"/>
</dbReference>
<feature type="domain" description="Carrier" evidence="4">
    <location>
        <begin position="565"/>
        <end position="640"/>
    </location>
</feature>
<dbReference type="SUPFAM" id="SSF47336">
    <property type="entry name" value="ACP-like"/>
    <property type="match status" value="2"/>
</dbReference>
<dbReference type="Gene3D" id="3.40.50.12780">
    <property type="entry name" value="N-terminal domain of ligase-like"/>
    <property type="match status" value="1"/>
</dbReference>
<comment type="caution">
    <text evidence="5">The sequence shown here is derived from an EMBL/GenBank/DDBJ whole genome shotgun (WGS) entry which is preliminary data.</text>
</comment>
<keyword evidence="2" id="KW-0596">Phosphopantetheine</keyword>
<gene>
    <name evidence="5" type="ORF">DW783_12995</name>
</gene>
<dbReference type="GO" id="GO:0044550">
    <property type="term" value="P:secondary metabolite biosynthetic process"/>
    <property type="evidence" value="ECO:0007669"/>
    <property type="project" value="TreeGrafter"/>
</dbReference>
<dbReference type="PANTHER" id="PTHR45527">
    <property type="entry name" value="NONRIBOSOMAL PEPTIDE SYNTHETASE"/>
    <property type="match status" value="1"/>
</dbReference>
<dbReference type="Gene3D" id="3.40.50.1820">
    <property type="entry name" value="alpha/beta hydrolase"/>
    <property type="match status" value="1"/>
</dbReference>
<dbReference type="Gene3D" id="1.10.1200.10">
    <property type="entry name" value="ACP-like"/>
    <property type="match status" value="2"/>
</dbReference>
<dbReference type="InterPro" id="IPR036736">
    <property type="entry name" value="ACP-like_sf"/>
</dbReference>
<evidence type="ECO:0000256" key="3">
    <source>
        <dbReference type="ARBA" id="ARBA00022553"/>
    </source>
</evidence>
<protein>
    <submittedName>
        <fullName evidence="5">Amino acid adenylation domain-containing protein</fullName>
    </submittedName>
</protein>
<dbReference type="SUPFAM" id="SSF52777">
    <property type="entry name" value="CoA-dependent acyltransferases"/>
    <property type="match status" value="2"/>
</dbReference>
<dbReference type="Pfam" id="PF13193">
    <property type="entry name" value="AMP-binding_C"/>
    <property type="match status" value="1"/>
</dbReference>
<comment type="cofactor">
    <cofactor evidence="1">
        <name>pantetheine 4'-phosphate</name>
        <dbReference type="ChEBI" id="CHEBI:47942"/>
    </cofactor>
</comment>
<feature type="domain" description="Carrier" evidence="4">
    <location>
        <begin position="1735"/>
        <end position="1810"/>
    </location>
</feature>
<dbReference type="InterPro" id="IPR001031">
    <property type="entry name" value="Thioesterase"/>
</dbReference>
<dbReference type="InterPro" id="IPR000873">
    <property type="entry name" value="AMP-dep_synth/lig_dom"/>
</dbReference>
<dbReference type="GO" id="GO:0005737">
    <property type="term" value="C:cytoplasm"/>
    <property type="evidence" value="ECO:0007669"/>
    <property type="project" value="TreeGrafter"/>
</dbReference>
<dbReference type="Proteomes" id="UP000283429">
    <property type="component" value="Unassembled WGS sequence"/>
</dbReference>
<keyword evidence="3" id="KW-0597">Phosphoprotein</keyword>
<evidence type="ECO:0000259" key="4">
    <source>
        <dbReference type="PROSITE" id="PS50075"/>
    </source>
</evidence>
<dbReference type="InterPro" id="IPR006162">
    <property type="entry name" value="Ppantetheine_attach_site"/>
</dbReference>
<dbReference type="NCBIfam" id="TIGR01733">
    <property type="entry name" value="AA-adenyl-dom"/>
    <property type="match status" value="1"/>
</dbReference>
<evidence type="ECO:0000256" key="2">
    <source>
        <dbReference type="ARBA" id="ARBA00022450"/>
    </source>
</evidence>
<dbReference type="GO" id="GO:0043041">
    <property type="term" value="P:amino acid activation for nonribosomal peptide biosynthetic process"/>
    <property type="evidence" value="ECO:0007669"/>
    <property type="project" value="TreeGrafter"/>
</dbReference>
<dbReference type="FunFam" id="3.40.50.980:FF:000001">
    <property type="entry name" value="Non-ribosomal peptide synthetase"/>
    <property type="match status" value="1"/>
</dbReference>
<evidence type="ECO:0000313" key="5">
    <source>
        <dbReference type="EMBL" id="RHD78877.1"/>
    </source>
</evidence>
<dbReference type="InterPro" id="IPR009081">
    <property type="entry name" value="PP-bd_ACP"/>
</dbReference>
<dbReference type="InterPro" id="IPR020845">
    <property type="entry name" value="AMP-binding_CS"/>
</dbReference>
<reference evidence="5 6" key="1">
    <citation type="submission" date="2018-08" db="EMBL/GenBank/DDBJ databases">
        <title>A genome reference for cultivated species of the human gut microbiota.</title>
        <authorList>
            <person name="Zou Y."/>
            <person name="Xue W."/>
            <person name="Luo G."/>
        </authorList>
    </citation>
    <scope>NUCLEOTIDE SEQUENCE [LARGE SCALE GENOMIC DNA]</scope>
    <source>
        <strain evidence="5 6">AM30-40</strain>
    </source>
</reference>
<dbReference type="PROSITE" id="PS50075">
    <property type="entry name" value="CARRIER"/>
    <property type="match status" value="2"/>
</dbReference>
<dbReference type="Gene3D" id="3.30.300.30">
    <property type="match status" value="2"/>
</dbReference>
<dbReference type="Pfam" id="PF00668">
    <property type="entry name" value="Condensation"/>
    <property type="match status" value="1"/>
</dbReference>
<dbReference type="EMBL" id="QSJM01000037">
    <property type="protein sequence ID" value="RHD78877.1"/>
    <property type="molecule type" value="Genomic_DNA"/>
</dbReference>
<dbReference type="PROSITE" id="PS00455">
    <property type="entry name" value="AMP_BINDING"/>
    <property type="match status" value="2"/>
</dbReference>
<evidence type="ECO:0000313" key="6">
    <source>
        <dbReference type="Proteomes" id="UP000283429"/>
    </source>
</evidence>
<dbReference type="PROSITE" id="PS00012">
    <property type="entry name" value="PHOSPHOPANTETHEINE"/>
    <property type="match status" value="2"/>
</dbReference>
<dbReference type="InterPro" id="IPR001242">
    <property type="entry name" value="Condensation_dom"/>
</dbReference>
<dbReference type="InterPro" id="IPR042099">
    <property type="entry name" value="ANL_N_sf"/>
</dbReference>
<dbReference type="Pfam" id="PF00975">
    <property type="entry name" value="Thioesterase"/>
    <property type="match status" value="1"/>
</dbReference>
<sequence>MENLYELLEEAAHKVPTKGIVIVNNSQCDLFLTYSELREKSRKIAFILKSYYQVKPVSKIIISVEKSENFILLFWGCVMAGCIPVLMPSVQFSNKNSIAFERLKNAIDILGVVTLITNDINLFEYYKSSFHKAVCVEDIMKQLDLLQDYSLHIPKRDSKDLCVIQFSSGSTGAPKGVMLSFNNILTNLKIKTLADEITTEDTLIHWMPYFHDYGLFGNHLVCLYNQITEIKIEPFSFLRDPLIFLKKISEYQVSICGGTTPSGLDLLIQKLEQSNDIKELDLSQVKTLSIGAEMVPSNLYVRLSPLFQLGFNRNAFRPSYGMAETTLIVSSCLPGYGNKNIRINREAFYEGIIKLVDKQQDFCEFVSAGRILPGLQVRIVKDGIPQNNLNLGEIQVKGACVMSGYYNDIQSTDEVLKDGWLSTGDLGFFDYNNILYIVGRKKETIIVNGQNFHPFDLENCVLEKFGLSIEKTVFTSFYSSTENREIVLHFFVLSRKMSEEQIRQLINECNAFLADKVGFAPEYSIKIKKGEILRTSSSKIKRRSMAKYFEQGQYNKSIVKLNKESHNMDYLLVLKKIWSEVLKTNLIHIEDNFFSLGGDSIRSMMAVSKLEELLNIKLENSFFYKYPTLVSQKHYLEQYLLKELQSPLNEYELLVREFISEEIGIPSLEIQYTENIITKVTSFAAVYQMMKRLTEVFDKITLDDIKDKTCIRDIAQTIKERYVTPEGYSFPLMDFQETLFYHSKSFIRNEPTGLSCYIICRTQLKGFFDPACWGKTLNHIINCHPLLHSILSEESDKPEMITLPEYPTFKSSYEDITSMNKEQQETFFLQKDEKDHDHRFDLKEYPLFYCNIYKTGEDEHELIIHIDHQIIDGFSFFQFLQELTSTYDQFIAGKEITVEQEKGLTFSDYVFVERFRRQTKRYQNAMDFALKVFKDLPEKISIPTKCQPSLINKVHFNTLHTELDSLLMNKVLEISSHTSGICLNSLLMACYFKLMNLWSGQNDLIINMPVFNREQHLPNAKNIIGSFLDIFPVRIQTSPQEPIVSIARKIEQFVRTMLEYPISSIELSRKIAEQEGLKQSSLSAIIFSNSINMLPKGISHSSRYLTIGAPKVQTGAPGTYIDLVMYTWENKWCFDWNYVRELFDAEYIQLLSEQFTSMLNQLVDDTNTKGYEERSCSNILPLFYIKLLEQTNKTEHAYPLKTIYEQISNTVDLYPNREAISYQGVSLTYTEFWKKANQMAHFLRSLGVVRNSKVALLLNRTLDLPIVQLGILLAGGAYVPIDPSYPSDRIQYMINDCGAEVLVTQGIHVDNINSSYTPNIKHCVLLDDDSIPLPDTYRRYTVNDINSQSMDNIVPCNTPDDLIYMIYTSGSTGQPKGTMLRHRNVSNFLNYEKEAFNVNCNNRFALITSYSFDMTVTSNWLPFIAGASLHILSDNATKDIEKLLYFIDEEKINFLNVTPSHFSMLVNTLGFLERPVNLSPNMTIMLGAEIINVSDINRWLENYPLHKFINEYGPTETTVASTFYPIPIEEDGKCHLNIVPIGKPIYNTQVYVLNDNLEYTLPEVPGILYIGGEGVSCGYLNKEEKTKSVFINNPITHEGIVYNTGDVVKMTVTGDIVFVGRKDFQVNVRGYRIELGEIENALLKVSGITEACAEIQYDVNKQPVVVAFYVTANNCDLEYKDIMSVLQMKIPHYMLPSAMARIEQIPISANGKTDKKQLPNIANQKQNFVKRDIVGPRNEREKQITLIWEKVLGIPEVGVFDNFWDIGGDSIRSVRLIKELKEVGLTNIKLKDLFDKPTIAELLEQEIENNKVENLICMKKVSTPYAKLICLPYAAGTPGMYSTFSGDFTGEINLYTVQYPGHGDGREIKSSVEEVGALLANELKEADKEIPLFIMGYSYSCYIAYDICKRFEQENIPIQGIIMIGGTPPTLRDDLMQFFSNDDNALLDYSRAKDLLNEELIATLSDEEKHEYLHELRMNTVAMVNYKFLDCKLKTPLCSIVGREDEPTIRNNQHLWNNYFQKVSFHQLPGGHVLITKYHAELAKLIMNYIELHV</sequence>
<dbReference type="InterPro" id="IPR025110">
    <property type="entry name" value="AMP-bd_C"/>
</dbReference>
<dbReference type="Pfam" id="PF00501">
    <property type="entry name" value="AMP-binding"/>
    <property type="match status" value="2"/>
</dbReference>
<dbReference type="Gene3D" id="2.30.38.10">
    <property type="entry name" value="Luciferase, Domain 3"/>
    <property type="match status" value="1"/>
</dbReference>
<dbReference type="GO" id="GO:0031177">
    <property type="term" value="F:phosphopantetheine binding"/>
    <property type="evidence" value="ECO:0007669"/>
    <property type="project" value="TreeGrafter"/>
</dbReference>
<dbReference type="RefSeq" id="WP_118170966.1">
    <property type="nucleotide sequence ID" value="NZ_JACBPY010000042.1"/>
</dbReference>
<dbReference type="InterPro" id="IPR029058">
    <property type="entry name" value="AB_hydrolase_fold"/>
</dbReference>
<name>A0A414H6P9_PHOVU</name>
<dbReference type="Pfam" id="PF00550">
    <property type="entry name" value="PP-binding"/>
    <property type="match status" value="2"/>
</dbReference>
<dbReference type="SUPFAM" id="SSF56801">
    <property type="entry name" value="Acetyl-CoA synthetase-like"/>
    <property type="match status" value="2"/>
</dbReference>
<dbReference type="InterPro" id="IPR045851">
    <property type="entry name" value="AMP-bd_C_sf"/>
</dbReference>
<evidence type="ECO:0000256" key="1">
    <source>
        <dbReference type="ARBA" id="ARBA00001957"/>
    </source>
</evidence>
<proteinExistence type="predicted"/>